<dbReference type="Pfam" id="PF00132">
    <property type="entry name" value="Hexapep"/>
    <property type="match status" value="1"/>
</dbReference>
<dbReference type="PANTHER" id="PTHR43300:SF12">
    <property type="entry name" value="CHLORAMPHENICOL ACETYLTRANSFERASE"/>
    <property type="match status" value="1"/>
</dbReference>
<dbReference type="InterPro" id="IPR018357">
    <property type="entry name" value="Hexapep_transf_CS"/>
</dbReference>
<dbReference type="InterPro" id="IPR011004">
    <property type="entry name" value="Trimer_LpxA-like_sf"/>
</dbReference>
<evidence type="ECO:0000256" key="6">
    <source>
        <dbReference type="ARBA" id="ARBA00023251"/>
    </source>
</evidence>
<accession>A0ABY5DZE2</accession>
<keyword evidence="5" id="KW-0677">Repeat</keyword>
<evidence type="ECO:0000256" key="1">
    <source>
        <dbReference type="ARBA" id="ARBA00007274"/>
    </source>
</evidence>
<dbReference type="SUPFAM" id="SSF51161">
    <property type="entry name" value="Trimeric LpxA-like enzymes"/>
    <property type="match status" value="1"/>
</dbReference>
<dbReference type="EC" id="2.3.1.28" evidence="2"/>
<dbReference type="Proteomes" id="UP001060012">
    <property type="component" value="Chromosome"/>
</dbReference>
<comment type="catalytic activity">
    <reaction evidence="8">
        <text>chloramphenicol + acetyl-CoA = chloramphenicol 3-acetate + CoA</text>
        <dbReference type="Rhea" id="RHEA:18421"/>
        <dbReference type="ChEBI" id="CHEBI:16730"/>
        <dbReference type="ChEBI" id="CHEBI:17698"/>
        <dbReference type="ChEBI" id="CHEBI:57287"/>
        <dbReference type="ChEBI" id="CHEBI:57288"/>
        <dbReference type="EC" id="2.3.1.28"/>
    </reaction>
</comment>
<organism evidence="9 10">
    <name type="scientific">Arcobacter roscoffensis</name>
    <dbReference type="NCBI Taxonomy" id="2961520"/>
    <lineage>
        <taxon>Bacteria</taxon>
        <taxon>Pseudomonadati</taxon>
        <taxon>Campylobacterota</taxon>
        <taxon>Epsilonproteobacteria</taxon>
        <taxon>Campylobacterales</taxon>
        <taxon>Arcobacteraceae</taxon>
        <taxon>Arcobacter</taxon>
    </lineage>
</organism>
<evidence type="ECO:0000313" key="10">
    <source>
        <dbReference type="Proteomes" id="UP001060012"/>
    </source>
</evidence>
<evidence type="ECO:0000256" key="2">
    <source>
        <dbReference type="ARBA" id="ARBA00013235"/>
    </source>
</evidence>
<dbReference type="InterPro" id="IPR001451">
    <property type="entry name" value="Hexapep"/>
</dbReference>
<proteinExistence type="inferred from homology"/>
<keyword evidence="10" id="KW-1185">Reference proteome</keyword>
<dbReference type="RefSeq" id="WP_254575493.1">
    <property type="nucleotide sequence ID" value="NZ_CP100595.1"/>
</dbReference>
<evidence type="ECO:0000256" key="7">
    <source>
        <dbReference type="ARBA" id="ARBA00023315"/>
    </source>
</evidence>
<dbReference type="PANTHER" id="PTHR43300">
    <property type="entry name" value="ACETYLTRANSFERASE"/>
    <property type="match status" value="1"/>
</dbReference>
<evidence type="ECO:0000313" key="9">
    <source>
        <dbReference type="EMBL" id="UTJ05312.1"/>
    </source>
</evidence>
<evidence type="ECO:0000256" key="5">
    <source>
        <dbReference type="ARBA" id="ARBA00022737"/>
    </source>
</evidence>
<dbReference type="PROSITE" id="PS00101">
    <property type="entry name" value="HEXAPEP_TRANSFERASES"/>
    <property type="match status" value="1"/>
</dbReference>
<evidence type="ECO:0000256" key="8">
    <source>
        <dbReference type="ARBA" id="ARBA00047633"/>
    </source>
</evidence>
<dbReference type="Gene3D" id="2.160.10.10">
    <property type="entry name" value="Hexapeptide repeat proteins"/>
    <property type="match status" value="1"/>
</dbReference>
<evidence type="ECO:0000256" key="3">
    <source>
        <dbReference type="ARBA" id="ARBA00020291"/>
    </source>
</evidence>
<dbReference type="EMBL" id="CP100595">
    <property type="protein sequence ID" value="UTJ05312.1"/>
    <property type="molecule type" value="Genomic_DNA"/>
</dbReference>
<comment type="similarity">
    <text evidence="1">Belongs to the transferase hexapeptide repeat family.</text>
</comment>
<keyword evidence="6" id="KW-0046">Antibiotic resistance</keyword>
<name>A0ABY5DZE2_9BACT</name>
<sequence length="214" mass="24527">MKAFHFENQFSSQLLNETVNHPNIKVGVFSYYSGYHHKHDFLECVRYLHDKRKDVDKLIIGSFCSIGSGAVFMMAGNQGHNMEWISTFPFYFQANIFKTSKNAFIKAGNTTIGNDVWIGSEAMIMPGVSIGDGAVIAARAVVTKDVKPYSVVGGNPATFIKTRFEQKEIEQLLTIKWWNWEEEKIKENMPLICSSNIEDLWNYWNKNKKVLENK</sequence>
<gene>
    <name evidence="9" type="ORF">NJU99_08525</name>
</gene>
<dbReference type="CDD" id="cd03349">
    <property type="entry name" value="LbH_XAT"/>
    <property type="match status" value="1"/>
</dbReference>
<keyword evidence="4" id="KW-0808">Transferase</keyword>
<protein>
    <recommendedName>
        <fullName evidence="3">Chloramphenicol acetyltransferase</fullName>
        <ecNumber evidence="2">2.3.1.28</ecNumber>
    </recommendedName>
</protein>
<reference evidence="9" key="1">
    <citation type="submission" date="2022-07" db="EMBL/GenBank/DDBJ databases">
        <title>Arcobacter roscoffensis sp. nov., a marine bacterium isolated from coastal seawater collected from Roscoff, France.</title>
        <authorList>
            <person name="Pascual J."/>
            <person name="Lepeaux C."/>
            <person name="Methner A."/>
            <person name="Overmann J."/>
        </authorList>
    </citation>
    <scope>NUCLEOTIDE SEQUENCE</scope>
    <source>
        <strain evidence="9">ARW1-2F2</strain>
    </source>
</reference>
<evidence type="ECO:0000256" key="4">
    <source>
        <dbReference type="ARBA" id="ARBA00022679"/>
    </source>
</evidence>
<dbReference type="InterPro" id="IPR050179">
    <property type="entry name" value="Trans_hexapeptide_repeat"/>
</dbReference>
<keyword evidence="7" id="KW-0012">Acyltransferase</keyword>